<accession>A0A7W8D0U4</accession>
<dbReference type="SUPFAM" id="SSF55729">
    <property type="entry name" value="Acyl-CoA N-acyltransferases (Nat)"/>
    <property type="match status" value="1"/>
</dbReference>
<protein>
    <submittedName>
        <fullName evidence="2">GNAT superfamily N-acetyltransferase</fullName>
    </submittedName>
</protein>
<evidence type="ECO:0000313" key="2">
    <source>
        <dbReference type="EMBL" id="MBB5184891.1"/>
    </source>
</evidence>
<evidence type="ECO:0000313" key="3">
    <source>
        <dbReference type="Proteomes" id="UP000521313"/>
    </source>
</evidence>
<proteinExistence type="predicted"/>
<dbReference type="InterPro" id="IPR000182">
    <property type="entry name" value="GNAT_dom"/>
</dbReference>
<reference evidence="2 3" key="1">
    <citation type="submission" date="2020-08" db="EMBL/GenBank/DDBJ databases">
        <title>Genomic Encyclopedia of Type Strains, Phase IV (KMG-IV): sequencing the most valuable type-strain genomes for metagenomic binning, comparative biology and taxonomic classification.</title>
        <authorList>
            <person name="Goeker M."/>
        </authorList>
    </citation>
    <scope>NUCLEOTIDE SEQUENCE [LARGE SCALE GENOMIC DNA]</scope>
    <source>
        <strain evidence="2 3">DSM 26963</strain>
    </source>
</reference>
<dbReference type="Proteomes" id="UP000521313">
    <property type="component" value="Unassembled WGS sequence"/>
</dbReference>
<name>A0A7W8D0U4_9FIRM</name>
<sequence length="177" mass="20509">MKLYYKETTTKDPQILDLYLDAFPPKERVPYADLLRWPGSHLVGVYSDPEHTKLAGMIDYLDYKGICQVRYLAIDPAFRSHGLGSKILEWIKEEKKEAVIAIDVESDQVECDNLEQRKRRKAFYYRNGFVDSPDSYRWNGDVFEILVANGTLAPGTFVALWKELFATQDPNEKPKRV</sequence>
<comment type="caution">
    <text evidence="2">The sequence shown here is derived from an EMBL/GenBank/DDBJ whole genome shotgun (WGS) entry which is preliminary data.</text>
</comment>
<dbReference type="AlphaFoldDB" id="A0A7W8D0U4"/>
<organism evidence="2 3">
    <name type="scientific">Faecalicoccus acidiformans</name>
    <dbReference type="NCBI Taxonomy" id="915173"/>
    <lineage>
        <taxon>Bacteria</taxon>
        <taxon>Bacillati</taxon>
        <taxon>Bacillota</taxon>
        <taxon>Erysipelotrichia</taxon>
        <taxon>Erysipelotrichales</taxon>
        <taxon>Erysipelotrichaceae</taxon>
        <taxon>Faecalicoccus</taxon>
    </lineage>
</organism>
<gene>
    <name evidence="2" type="ORF">HNQ43_000937</name>
</gene>
<evidence type="ECO:0000259" key="1">
    <source>
        <dbReference type="PROSITE" id="PS51186"/>
    </source>
</evidence>
<dbReference type="InterPro" id="IPR016181">
    <property type="entry name" value="Acyl_CoA_acyltransferase"/>
</dbReference>
<dbReference type="CDD" id="cd04301">
    <property type="entry name" value="NAT_SF"/>
    <property type="match status" value="1"/>
</dbReference>
<keyword evidence="2" id="KW-0808">Transferase</keyword>
<dbReference type="RefSeq" id="WP_183375270.1">
    <property type="nucleotide sequence ID" value="NZ_JACHHD010000007.1"/>
</dbReference>
<dbReference type="EMBL" id="JACHHD010000007">
    <property type="protein sequence ID" value="MBB5184891.1"/>
    <property type="molecule type" value="Genomic_DNA"/>
</dbReference>
<dbReference type="Gene3D" id="3.40.630.30">
    <property type="match status" value="1"/>
</dbReference>
<dbReference type="PROSITE" id="PS51186">
    <property type="entry name" value="GNAT"/>
    <property type="match status" value="1"/>
</dbReference>
<feature type="domain" description="N-acetyltransferase" evidence="1">
    <location>
        <begin position="2"/>
        <end position="167"/>
    </location>
</feature>
<dbReference type="GO" id="GO:0016747">
    <property type="term" value="F:acyltransferase activity, transferring groups other than amino-acyl groups"/>
    <property type="evidence" value="ECO:0007669"/>
    <property type="project" value="InterPro"/>
</dbReference>
<dbReference type="Pfam" id="PF13508">
    <property type="entry name" value="Acetyltransf_7"/>
    <property type="match status" value="1"/>
</dbReference>